<comment type="caution">
    <text evidence="7">The sequence shown here is derived from an EMBL/GenBank/DDBJ whole genome shotgun (WGS) entry which is preliminary data.</text>
</comment>
<dbReference type="PROSITE" id="PS01039">
    <property type="entry name" value="SBP_BACTERIAL_3"/>
    <property type="match status" value="1"/>
</dbReference>
<gene>
    <name evidence="7" type="ORF">OVY01_11300</name>
</gene>
<dbReference type="InterPro" id="IPR001638">
    <property type="entry name" value="Solute-binding_3/MltF_N"/>
</dbReference>
<evidence type="ECO:0000313" key="7">
    <source>
        <dbReference type="EMBL" id="MCY0387809.1"/>
    </source>
</evidence>
<feature type="signal peptide" evidence="5">
    <location>
        <begin position="1"/>
        <end position="24"/>
    </location>
</feature>
<comment type="subcellular location">
    <subcellularLocation>
        <location evidence="1">Cell envelope</location>
    </subcellularLocation>
</comment>
<evidence type="ECO:0000256" key="5">
    <source>
        <dbReference type="SAM" id="SignalP"/>
    </source>
</evidence>
<evidence type="ECO:0000256" key="4">
    <source>
        <dbReference type="RuleBase" id="RU003744"/>
    </source>
</evidence>
<dbReference type="SMART" id="SM00062">
    <property type="entry name" value="PBPb"/>
    <property type="match status" value="1"/>
</dbReference>
<feature type="chain" id="PRO_5047372614" evidence="5">
    <location>
        <begin position="25"/>
        <end position="265"/>
    </location>
</feature>
<proteinExistence type="inferred from homology"/>
<name>A0ABT3ZMM5_9BURK</name>
<comment type="similarity">
    <text evidence="2 4">Belongs to the bacterial solute-binding protein 3 family.</text>
</comment>
<dbReference type="CDD" id="cd01072">
    <property type="entry name" value="PBP2_SMa0082_like"/>
    <property type="match status" value="1"/>
</dbReference>
<sequence length="265" mass="28049">MKYRTALLSSVLAGLTLTSAAAHADSLSEIQSRGMIRIAVPQDFPPFGSVDTDMSVKGLDIDVATLIAKSIGVKLDLVPVTSANRIAYLQTHKVDLAISTLGKNAEREKVIAFSQAYSPFNNAVYGAASLKVTGPADLAGQTIGVARSTFEDLQLTATAPATAVIKRYDDNNGMISAYLAGQVQLVGTGDFVANAIAARNPPNKPVEKYVLHESACYVGLNKNEAPLLAKVNTALTAAKKDGALNAIVQKWLHVPMSRTMATTYE</sequence>
<evidence type="ECO:0000256" key="3">
    <source>
        <dbReference type="ARBA" id="ARBA00022729"/>
    </source>
</evidence>
<dbReference type="Gene3D" id="3.40.190.10">
    <property type="entry name" value="Periplasmic binding protein-like II"/>
    <property type="match status" value="2"/>
</dbReference>
<keyword evidence="3 5" id="KW-0732">Signal</keyword>
<dbReference type="InterPro" id="IPR018313">
    <property type="entry name" value="SBP_3_CS"/>
</dbReference>
<dbReference type="PANTHER" id="PTHR35936">
    <property type="entry name" value="MEMBRANE-BOUND LYTIC MUREIN TRANSGLYCOSYLASE F"/>
    <property type="match status" value="1"/>
</dbReference>
<dbReference type="PANTHER" id="PTHR35936:SF37">
    <property type="entry name" value="AMINO ACID ABC TRANSPORTER SUBSTRATE-BINDING PROTEIN"/>
    <property type="match status" value="1"/>
</dbReference>
<dbReference type="EMBL" id="JAPMXC010000001">
    <property type="protein sequence ID" value="MCY0387809.1"/>
    <property type="molecule type" value="Genomic_DNA"/>
</dbReference>
<evidence type="ECO:0000259" key="6">
    <source>
        <dbReference type="SMART" id="SM00062"/>
    </source>
</evidence>
<dbReference type="SUPFAM" id="SSF53850">
    <property type="entry name" value="Periplasmic binding protein-like II"/>
    <property type="match status" value="1"/>
</dbReference>
<dbReference type="Pfam" id="PF00497">
    <property type="entry name" value="SBP_bac_3"/>
    <property type="match status" value="1"/>
</dbReference>
<dbReference type="Proteomes" id="UP001082899">
    <property type="component" value="Unassembled WGS sequence"/>
</dbReference>
<dbReference type="RefSeq" id="WP_267847522.1">
    <property type="nucleotide sequence ID" value="NZ_JAPMXC010000001.1"/>
</dbReference>
<feature type="domain" description="Solute-binding protein family 3/N-terminal" evidence="6">
    <location>
        <begin position="35"/>
        <end position="255"/>
    </location>
</feature>
<reference evidence="7" key="1">
    <citation type="submission" date="2022-11" db="EMBL/GenBank/DDBJ databases">
        <title>Robbsia betulipollinis sp. nov., isolated from pollen of birch (Betula pendula).</title>
        <authorList>
            <person name="Shi H."/>
            <person name="Ambika Manirajan B."/>
            <person name="Ratering S."/>
            <person name="Geissler-Plaum R."/>
            <person name="Schnell S."/>
        </authorList>
    </citation>
    <scope>NUCLEOTIDE SEQUENCE</scope>
    <source>
        <strain evidence="7">Bb-Pol-6</strain>
    </source>
</reference>
<keyword evidence="8" id="KW-1185">Reference proteome</keyword>
<accession>A0ABT3ZMM5</accession>
<evidence type="ECO:0000313" key="8">
    <source>
        <dbReference type="Proteomes" id="UP001082899"/>
    </source>
</evidence>
<organism evidence="7 8">
    <name type="scientific">Robbsia betulipollinis</name>
    <dbReference type="NCBI Taxonomy" id="2981849"/>
    <lineage>
        <taxon>Bacteria</taxon>
        <taxon>Pseudomonadati</taxon>
        <taxon>Pseudomonadota</taxon>
        <taxon>Betaproteobacteria</taxon>
        <taxon>Burkholderiales</taxon>
        <taxon>Burkholderiaceae</taxon>
        <taxon>Robbsia</taxon>
    </lineage>
</organism>
<evidence type="ECO:0000256" key="2">
    <source>
        <dbReference type="ARBA" id="ARBA00010333"/>
    </source>
</evidence>
<protein>
    <submittedName>
        <fullName evidence="7">Transporter substrate-binding domain-containing protein</fullName>
    </submittedName>
</protein>
<evidence type="ECO:0000256" key="1">
    <source>
        <dbReference type="ARBA" id="ARBA00004196"/>
    </source>
</evidence>